<evidence type="ECO:0008006" key="3">
    <source>
        <dbReference type="Google" id="ProtNLM"/>
    </source>
</evidence>
<dbReference type="InterPro" id="IPR011042">
    <property type="entry name" value="6-blade_b-propeller_TolB-like"/>
</dbReference>
<evidence type="ECO:0000256" key="1">
    <source>
        <dbReference type="SAM" id="SignalP"/>
    </source>
</evidence>
<accession>A0A6J4LSL9</accession>
<evidence type="ECO:0000313" key="2">
    <source>
        <dbReference type="EMBL" id="CAA9340332.1"/>
    </source>
</evidence>
<dbReference type="Gene3D" id="2.120.10.30">
    <property type="entry name" value="TolB, C-terminal domain"/>
    <property type="match status" value="1"/>
</dbReference>
<reference evidence="2" key="1">
    <citation type="submission" date="2020-02" db="EMBL/GenBank/DDBJ databases">
        <authorList>
            <person name="Meier V. D."/>
        </authorList>
    </citation>
    <scope>NUCLEOTIDE SEQUENCE</scope>
    <source>
        <strain evidence="2">AVDCRST_MAG89</strain>
    </source>
</reference>
<protein>
    <recommendedName>
        <fullName evidence="3">BIG2 domain-containing protein</fullName>
    </recommendedName>
</protein>
<dbReference type="PROSITE" id="PS51257">
    <property type="entry name" value="PROKAR_LIPOPROTEIN"/>
    <property type="match status" value="1"/>
</dbReference>
<dbReference type="AlphaFoldDB" id="A0A6J4LSL9"/>
<feature type="chain" id="PRO_5026919059" description="BIG2 domain-containing protein" evidence="1">
    <location>
        <begin position="33"/>
        <end position="500"/>
    </location>
</feature>
<organism evidence="2">
    <name type="scientific">uncultured Gemmatimonadota bacterium</name>
    <dbReference type="NCBI Taxonomy" id="203437"/>
    <lineage>
        <taxon>Bacteria</taxon>
        <taxon>Pseudomonadati</taxon>
        <taxon>Gemmatimonadota</taxon>
        <taxon>environmental samples</taxon>
    </lineage>
</organism>
<dbReference type="SUPFAM" id="SSF69322">
    <property type="entry name" value="Tricorn protease domain 2"/>
    <property type="match status" value="1"/>
</dbReference>
<feature type="signal peptide" evidence="1">
    <location>
        <begin position="1"/>
        <end position="32"/>
    </location>
</feature>
<gene>
    <name evidence="2" type="ORF">AVDCRST_MAG89-2585</name>
</gene>
<name>A0A6J4LSL9_9BACT</name>
<proteinExistence type="predicted"/>
<sequence length="500" mass="52615">MTMRFHHLPAPKRLRMAMGALSLLAVSLAASACENPGGTKKREPAGIRVVSGAGVTDTVTAFLPQPLIVEVRDSAGELRAGIAVQFEASVERLRGVDQPTLLLSAAAPDPYQWAATAVTDATGRAVMRVRMGIVAAAGTVTITAPTLGLASSASFTINAGAPVQLTVSPADTAVFAGGSYTLRVGSTDRWWNTIPTPTHSTASSATSVATVSGATVGGQAVGRATLTVSAGALSRTVAVSVVPQGYLLAVGPDGVYGFNLDGSSYKRIVAMSATRSPRWFPGAQTFVFSTQHIGHAFVSDLNGNTRALVQGTNPLAGEVWPHPSRDGQWVYFGGYNNGFRAYPYRVRVDGTGLQLVPGFVANDRNQGYPTTSPTGDRVAYFHEGSTSRDVTMRILNMQTGQLVLQGVPGHTPEWSHGDTIAYLDVNGNSNGPIRLMSSAGVGDRQVGSGSYAFGIDWSPDDRWIAGYDVASRRLEVVQVATGLRIPLPYSEALSEPAWRP</sequence>
<keyword evidence="1" id="KW-0732">Signal</keyword>
<dbReference type="EMBL" id="CADCTV010000543">
    <property type="protein sequence ID" value="CAA9340332.1"/>
    <property type="molecule type" value="Genomic_DNA"/>
</dbReference>